<dbReference type="SUPFAM" id="SSF54001">
    <property type="entry name" value="Cysteine proteinases"/>
    <property type="match status" value="1"/>
</dbReference>
<dbReference type="PANTHER" id="PTHR12419">
    <property type="entry name" value="OTU DOMAIN CONTAINING PROTEIN"/>
    <property type="match status" value="1"/>
</dbReference>
<feature type="compositionally biased region" description="Basic and acidic residues" evidence="1">
    <location>
        <begin position="89"/>
        <end position="98"/>
    </location>
</feature>
<dbReference type="PROSITE" id="PS50802">
    <property type="entry name" value="OTU"/>
    <property type="match status" value="1"/>
</dbReference>
<dbReference type="GO" id="GO:0016579">
    <property type="term" value="P:protein deubiquitination"/>
    <property type="evidence" value="ECO:0007669"/>
    <property type="project" value="TreeGrafter"/>
</dbReference>
<dbReference type="InParanoid" id="A5DJC3"/>
<feature type="domain" description="OTU" evidence="2">
    <location>
        <begin position="154"/>
        <end position="283"/>
    </location>
</feature>
<dbReference type="InterPro" id="IPR050704">
    <property type="entry name" value="Peptidase_C85-like"/>
</dbReference>
<dbReference type="PANTHER" id="PTHR12419:SF10">
    <property type="entry name" value="DEUBIQUITINASE OTUD6B"/>
    <property type="match status" value="1"/>
</dbReference>
<accession>A5DJC3</accession>
<feature type="region of interest" description="Disordered" evidence="1">
    <location>
        <begin position="1"/>
        <end position="34"/>
    </location>
</feature>
<evidence type="ECO:0000259" key="2">
    <source>
        <dbReference type="PROSITE" id="PS50802"/>
    </source>
</evidence>
<dbReference type="EMBL" id="CH408158">
    <property type="protein sequence ID" value="EDK39276.2"/>
    <property type="molecule type" value="Genomic_DNA"/>
</dbReference>
<dbReference type="OMA" id="YELGAHY"/>
<evidence type="ECO:0000313" key="4">
    <source>
        <dbReference type="Proteomes" id="UP000001997"/>
    </source>
</evidence>
<dbReference type="OrthoDB" id="415023at2759"/>
<dbReference type="AlphaFoldDB" id="A5DJC3"/>
<dbReference type="VEuPathDB" id="FungiDB:PGUG_03374"/>
<dbReference type="eggNOG" id="KOG2606">
    <property type="taxonomic scope" value="Eukaryota"/>
</dbReference>
<reference evidence="3 4" key="1">
    <citation type="journal article" date="2009" name="Nature">
        <title>Evolution of pathogenicity and sexual reproduction in eight Candida genomes.</title>
        <authorList>
            <person name="Butler G."/>
            <person name="Rasmussen M.D."/>
            <person name="Lin M.F."/>
            <person name="Santos M.A."/>
            <person name="Sakthikumar S."/>
            <person name="Munro C.A."/>
            <person name="Rheinbay E."/>
            <person name="Grabherr M."/>
            <person name="Forche A."/>
            <person name="Reedy J.L."/>
            <person name="Agrafioti I."/>
            <person name="Arnaud M.B."/>
            <person name="Bates S."/>
            <person name="Brown A.J."/>
            <person name="Brunke S."/>
            <person name="Costanzo M.C."/>
            <person name="Fitzpatrick D.A."/>
            <person name="de Groot P.W."/>
            <person name="Harris D."/>
            <person name="Hoyer L.L."/>
            <person name="Hube B."/>
            <person name="Klis F.M."/>
            <person name="Kodira C."/>
            <person name="Lennard N."/>
            <person name="Logue M.E."/>
            <person name="Martin R."/>
            <person name="Neiman A.M."/>
            <person name="Nikolaou E."/>
            <person name="Quail M.A."/>
            <person name="Quinn J."/>
            <person name="Santos M.C."/>
            <person name="Schmitzberger F.F."/>
            <person name="Sherlock G."/>
            <person name="Shah P."/>
            <person name="Silverstein K.A."/>
            <person name="Skrzypek M.S."/>
            <person name="Soll D."/>
            <person name="Staggs R."/>
            <person name="Stansfield I."/>
            <person name="Stumpf M.P."/>
            <person name="Sudbery P.E."/>
            <person name="Srikantha T."/>
            <person name="Zeng Q."/>
            <person name="Berman J."/>
            <person name="Berriman M."/>
            <person name="Heitman J."/>
            <person name="Gow N.A."/>
            <person name="Lorenz M.C."/>
            <person name="Birren B.W."/>
            <person name="Kellis M."/>
            <person name="Cuomo C.A."/>
        </authorList>
    </citation>
    <scope>NUCLEOTIDE SEQUENCE [LARGE SCALE GENOMIC DNA]</scope>
    <source>
        <strain evidence="4">ATCC 6260 / CBS 566 / DSM 6381 / JCM 1539 / NBRC 10279 / NRRL Y-324</strain>
    </source>
</reference>
<dbReference type="GO" id="GO:0004843">
    <property type="term" value="F:cysteine-type deubiquitinase activity"/>
    <property type="evidence" value="ECO:0007669"/>
    <property type="project" value="TreeGrafter"/>
</dbReference>
<dbReference type="HOGENOM" id="CLU_034963_2_0_1"/>
<dbReference type="KEGG" id="pgu:PGUG_03374"/>
<dbReference type="GeneID" id="5126124"/>
<gene>
    <name evidence="3" type="ORF">PGUG_03374</name>
</gene>
<sequence>MNREELEALHRKQTKDLTNTITGLKKQATKKTRKAVNVRCAEMELELKQKQEQELRDFDGIEEENGTQNEDTDLQKLIRLTESQSMEPKTSKVEETPNEKASVPRKNRQKERLARRAAKEQELRDQALEELKNQPDLRAEEMAAMDRKIELLGLEVYDIKPDGHCLFASIQHQLQTRHSIELSISELRQKSAAFIRENPDDFVPFLMAEDREIHEYTKELESTAMWGSDMEILALSRLLDLSTTVIQADSTVTIHEEGTKPIFLGYFRHSYGLGEHYNSLQARSD</sequence>
<name>A5DJC3_PICGU</name>
<dbReference type="Pfam" id="PF02338">
    <property type="entry name" value="OTU"/>
    <property type="match status" value="1"/>
</dbReference>
<dbReference type="Gene3D" id="3.90.70.80">
    <property type="match status" value="1"/>
</dbReference>
<feature type="region of interest" description="Disordered" evidence="1">
    <location>
        <begin position="50"/>
        <end position="132"/>
    </location>
</feature>
<feature type="compositionally biased region" description="Basic and acidic residues" evidence="1">
    <location>
        <begin position="50"/>
        <end position="59"/>
    </location>
</feature>
<dbReference type="STRING" id="294746.A5DJC3"/>
<feature type="compositionally biased region" description="Basic and acidic residues" evidence="1">
    <location>
        <begin position="110"/>
        <end position="132"/>
    </location>
</feature>
<dbReference type="InterPro" id="IPR003323">
    <property type="entry name" value="OTU_dom"/>
</dbReference>
<dbReference type="RefSeq" id="XP_001483993.2">
    <property type="nucleotide sequence ID" value="XM_001483943.1"/>
</dbReference>
<dbReference type="FunCoup" id="A5DJC3">
    <property type="interactions" value="694"/>
</dbReference>
<evidence type="ECO:0000256" key="1">
    <source>
        <dbReference type="SAM" id="MobiDB-lite"/>
    </source>
</evidence>
<dbReference type="Proteomes" id="UP000001997">
    <property type="component" value="Unassembled WGS sequence"/>
</dbReference>
<dbReference type="CDD" id="cd22762">
    <property type="entry name" value="OTU_fungi_OTU2-like"/>
    <property type="match status" value="1"/>
</dbReference>
<protein>
    <recommendedName>
        <fullName evidence="2">OTU domain-containing protein</fullName>
    </recommendedName>
</protein>
<keyword evidence="4" id="KW-1185">Reference proteome</keyword>
<organism evidence="3 4">
    <name type="scientific">Meyerozyma guilliermondii (strain ATCC 6260 / CBS 566 / DSM 6381 / JCM 1539 / NBRC 10279 / NRRL Y-324)</name>
    <name type="common">Yeast</name>
    <name type="synonym">Candida guilliermondii</name>
    <dbReference type="NCBI Taxonomy" id="294746"/>
    <lineage>
        <taxon>Eukaryota</taxon>
        <taxon>Fungi</taxon>
        <taxon>Dikarya</taxon>
        <taxon>Ascomycota</taxon>
        <taxon>Saccharomycotina</taxon>
        <taxon>Pichiomycetes</taxon>
        <taxon>Debaryomycetaceae</taxon>
        <taxon>Meyerozyma</taxon>
    </lineage>
</organism>
<dbReference type="InterPro" id="IPR038765">
    <property type="entry name" value="Papain-like_cys_pep_sf"/>
</dbReference>
<dbReference type="InterPro" id="IPR049771">
    <property type="entry name" value="OTU2-like_OTU"/>
</dbReference>
<feature type="compositionally biased region" description="Basic and acidic residues" evidence="1">
    <location>
        <begin position="1"/>
        <end position="10"/>
    </location>
</feature>
<proteinExistence type="predicted"/>
<evidence type="ECO:0000313" key="3">
    <source>
        <dbReference type="EMBL" id="EDK39276.2"/>
    </source>
</evidence>